<keyword evidence="1" id="KW-0472">Membrane</keyword>
<dbReference type="PANTHER" id="PTHR30443">
    <property type="entry name" value="INNER MEMBRANE PROTEIN"/>
    <property type="match status" value="1"/>
</dbReference>
<dbReference type="Pfam" id="PF00884">
    <property type="entry name" value="Sulfatase"/>
    <property type="match status" value="1"/>
</dbReference>
<dbReference type="GO" id="GO:0009244">
    <property type="term" value="P:lipopolysaccharide core region biosynthetic process"/>
    <property type="evidence" value="ECO:0007669"/>
    <property type="project" value="TreeGrafter"/>
</dbReference>
<dbReference type="AlphaFoldDB" id="A0A2Z6DZ52"/>
<evidence type="ECO:0000313" key="4">
    <source>
        <dbReference type="Proteomes" id="UP000262004"/>
    </source>
</evidence>
<dbReference type="Proteomes" id="UP000262004">
    <property type="component" value="Chromosome"/>
</dbReference>
<dbReference type="GO" id="GO:0005886">
    <property type="term" value="C:plasma membrane"/>
    <property type="evidence" value="ECO:0007669"/>
    <property type="project" value="UniProtKB-SubCell"/>
</dbReference>
<dbReference type="OrthoDB" id="9786870at2"/>
<evidence type="ECO:0000256" key="1">
    <source>
        <dbReference type="SAM" id="Phobius"/>
    </source>
</evidence>
<accession>A0A2Z6DZ52</accession>
<feature type="domain" description="Sulfatase N-terminal" evidence="2">
    <location>
        <begin position="236"/>
        <end position="474"/>
    </location>
</feature>
<dbReference type="SUPFAM" id="SSF53649">
    <property type="entry name" value="Alkaline phosphatase-like"/>
    <property type="match status" value="1"/>
</dbReference>
<organism evidence="3 4">
    <name type="scientific">Hydrogenophilus thermoluteolus</name>
    <name type="common">Pseudomonas hydrogenothermophila</name>
    <dbReference type="NCBI Taxonomy" id="297"/>
    <lineage>
        <taxon>Bacteria</taxon>
        <taxon>Pseudomonadati</taxon>
        <taxon>Pseudomonadota</taxon>
        <taxon>Hydrogenophilia</taxon>
        <taxon>Hydrogenophilales</taxon>
        <taxon>Hydrogenophilaceae</taxon>
        <taxon>Hydrogenophilus</taxon>
    </lineage>
</organism>
<feature type="transmembrane region" description="Helical" evidence="1">
    <location>
        <begin position="12"/>
        <end position="33"/>
    </location>
</feature>
<dbReference type="RefSeq" id="WP_119335534.1">
    <property type="nucleotide sequence ID" value="NZ_AP018558.1"/>
</dbReference>
<dbReference type="InterPro" id="IPR040423">
    <property type="entry name" value="PEA_transferase"/>
</dbReference>
<sequence>MMASKQNLAQRALAQVVIWLGGTLLWLAVYLGIDHVFAALEPSYRVKPEGLTIAIVGLWFALTLALRSVVAAWMAALFFAAAQWGQFLHYSYYGAPIAPHEPVLLFTEWREITVAFSGLLHHFWAALLLPLLPLAVFAAVRRMNRRFGVQGRWWPGMLFLALWLVLPLKAYRHPENTQAFYPRPYGYALKNAWLVTSYAIGATAAHGGISALAAAQSVSGEPYHVRPIGEGVDGVIVLVMGESTNPSVMSAFGYPQPTTPFLASLRTCPTCIVTIGQSAGVATKVTLPMFFNLQREPWRSDIPVTGKSNLISLAKQHGYRVVVESAQTNNLFTFTRADSADHFCTVDRCDPERAEAGVDRVLLERIAAEPFRDKTLLILHTRVAHSAYDRYLPPGWQPFPVDTSSRSAQMQTTYRNAVAWFDELARQIVTAVRSKTDKPIWFILTGDHNELLGEGGRWGHGQLTAHAGEVPVVVAAWNGATIPEPWPSRLRCRPTHYELGQFVAELLGWEVHSPEESPRVLYTNGPDLGGKAGWIELTRRIAEDGRCDVVERLVPSGRHP</sequence>
<protein>
    <recommendedName>
        <fullName evidence="2">Sulfatase N-terminal domain-containing protein</fullName>
    </recommendedName>
</protein>
<reference evidence="3 4" key="1">
    <citation type="submission" date="2018-04" db="EMBL/GenBank/DDBJ databases">
        <title>Complete genome sequence of Hydrogenophilus thermoluteolus TH-1.</title>
        <authorList>
            <person name="Arai H."/>
        </authorList>
    </citation>
    <scope>NUCLEOTIDE SEQUENCE [LARGE SCALE GENOMIC DNA]</scope>
    <source>
        <strain evidence="3 4">TH-1</strain>
    </source>
</reference>
<keyword evidence="4" id="KW-1185">Reference proteome</keyword>
<evidence type="ECO:0000313" key="3">
    <source>
        <dbReference type="EMBL" id="BBD77834.1"/>
    </source>
</evidence>
<proteinExistence type="predicted"/>
<dbReference type="KEGG" id="htl:HPTL_1574"/>
<dbReference type="PANTHER" id="PTHR30443:SF0">
    <property type="entry name" value="PHOSPHOETHANOLAMINE TRANSFERASE EPTA"/>
    <property type="match status" value="1"/>
</dbReference>
<dbReference type="Gene3D" id="3.40.720.10">
    <property type="entry name" value="Alkaline Phosphatase, subunit A"/>
    <property type="match status" value="1"/>
</dbReference>
<feature type="transmembrane region" description="Helical" evidence="1">
    <location>
        <begin position="53"/>
        <end position="81"/>
    </location>
</feature>
<dbReference type="EMBL" id="AP018558">
    <property type="protein sequence ID" value="BBD77834.1"/>
    <property type="molecule type" value="Genomic_DNA"/>
</dbReference>
<evidence type="ECO:0000259" key="2">
    <source>
        <dbReference type="Pfam" id="PF00884"/>
    </source>
</evidence>
<keyword evidence="1" id="KW-1133">Transmembrane helix</keyword>
<dbReference type="GO" id="GO:0016776">
    <property type="term" value="F:phosphotransferase activity, phosphate group as acceptor"/>
    <property type="evidence" value="ECO:0007669"/>
    <property type="project" value="TreeGrafter"/>
</dbReference>
<dbReference type="InterPro" id="IPR017850">
    <property type="entry name" value="Alkaline_phosphatase_core_sf"/>
</dbReference>
<feature type="transmembrane region" description="Helical" evidence="1">
    <location>
        <begin position="119"/>
        <end position="140"/>
    </location>
</feature>
<gene>
    <name evidence="3" type="ORF">HPTL_1574</name>
</gene>
<name>A0A2Z6DZ52_HYDTE</name>
<feature type="transmembrane region" description="Helical" evidence="1">
    <location>
        <begin position="152"/>
        <end position="171"/>
    </location>
</feature>
<keyword evidence="1" id="KW-0812">Transmembrane</keyword>
<dbReference type="InterPro" id="IPR000917">
    <property type="entry name" value="Sulfatase_N"/>
</dbReference>